<dbReference type="EMBL" id="SSTE01016484">
    <property type="protein sequence ID" value="KAA0041631.1"/>
    <property type="molecule type" value="Genomic_DNA"/>
</dbReference>
<name>A0A5A7TJ37_CUCMM</name>
<reference evidence="4 5" key="1">
    <citation type="submission" date="2019-08" db="EMBL/GenBank/DDBJ databases">
        <title>Draft genome sequences of two oriental melons (Cucumis melo L. var makuwa).</title>
        <authorList>
            <person name="Kwon S.-Y."/>
        </authorList>
    </citation>
    <scope>NUCLEOTIDE SEQUENCE [LARGE SCALE GENOMIC DNA]</scope>
    <source>
        <strain evidence="5">cv. Chang Bougi</strain>
        <strain evidence="4">cv. SW 3</strain>
        <tissue evidence="2">Leaf</tissue>
    </source>
</reference>
<evidence type="ECO:0000256" key="1">
    <source>
        <dbReference type="SAM" id="MobiDB-lite"/>
    </source>
</evidence>
<dbReference type="AlphaFoldDB" id="A0A5A7TJ37"/>
<feature type="compositionally biased region" description="Polar residues" evidence="1">
    <location>
        <begin position="34"/>
        <end position="49"/>
    </location>
</feature>
<dbReference type="EMBL" id="SSTD01006815">
    <property type="protein sequence ID" value="TYK19627.1"/>
    <property type="molecule type" value="Genomic_DNA"/>
</dbReference>
<evidence type="ECO:0000313" key="3">
    <source>
        <dbReference type="EMBL" id="TYK19627.1"/>
    </source>
</evidence>
<sequence length="131" mass="14031">MRGSQPSLPAVGRPSTLPSSSSSSQNRRRCKSSELNQAKSSRELNQPSRFSKSISLSIEPLKPCPFVPSLGVSDVTLRFSGVTASVVGANSPLFGWIRLDVELNKNFSYSSGKGFSTTGPQTETGNVVTYM</sequence>
<accession>A0A5A7TJ37</accession>
<gene>
    <name evidence="3" type="ORF">E5676_scaffold242G00130</name>
    <name evidence="2" type="ORF">E6C27_scaffold93G001060</name>
</gene>
<evidence type="ECO:0000313" key="5">
    <source>
        <dbReference type="Proteomes" id="UP000321947"/>
    </source>
</evidence>
<protein>
    <submittedName>
        <fullName evidence="2">Uncharacterized protein</fullName>
    </submittedName>
</protein>
<comment type="caution">
    <text evidence="2">The sequence shown here is derived from an EMBL/GenBank/DDBJ whole genome shotgun (WGS) entry which is preliminary data.</text>
</comment>
<feature type="region of interest" description="Disordered" evidence="1">
    <location>
        <begin position="1"/>
        <end position="49"/>
    </location>
</feature>
<proteinExistence type="predicted"/>
<feature type="compositionally biased region" description="Low complexity" evidence="1">
    <location>
        <begin position="13"/>
        <end position="25"/>
    </location>
</feature>
<evidence type="ECO:0000313" key="2">
    <source>
        <dbReference type="EMBL" id="KAA0041631.1"/>
    </source>
</evidence>
<dbReference type="Proteomes" id="UP000321947">
    <property type="component" value="Unassembled WGS sequence"/>
</dbReference>
<dbReference type="Proteomes" id="UP000321393">
    <property type="component" value="Unassembled WGS sequence"/>
</dbReference>
<organism evidence="2 4">
    <name type="scientific">Cucumis melo var. makuwa</name>
    <name type="common">Oriental melon</name>
    <dbReference type="NCBI Taxonomy" id="1194695"/>
    <lineage>
        <taxon>Eukaryota</taxon>
        <taxon>Viridiplantae</taxon>
        <taxon>Streptophyta</taxon>
        <taxon>Embryophyta</taxon>
        <taxon>Tracheophyta</taxon>
        <taxon>Spermatophyta</taxon>
        <taxon>Magnoliopsida</taxon>
        <taxon>eudicotyledons</taxon>
        <taxon>Gunneridae</taxon>
        <taxon>Pentapetalae</taxon>
        <taxon>rosids</taxon>
        <taxon>fabids</taxon>
        <taxon>Cucurbitales</taxon>
        <taxon>Cucurbitaceae</taxon>
        <taxon>Benincaseae</taxon>
        <taxon>Cucumis</taxon>
    </lineage>
</organism>
<evidence type="ECO:0000313" key="4">
    <source>
        <dbReference type="Proteomes" id="UP000321393"/>
    </source>
</evidence>